<accession>A0AAV4WGR4</accession>
<organism evidence="1 2">
    <name type="scientific">Caerostris darwini</name>
    <dbReference type="NCBI Taxonomy" id="1538125"/>
    <lineage>
        <taxon>Eukaryota</taxon>
        <taxon>Metazoa</taxon>
        <taxon>Ecdysozoa</taxon>
        <taxon>Arthropoda</taxon>
        <taxon>Chelicerata</taxon>
        <taxon>Arachnida</taxon>
        <taxon>Araneae</taxon>
        <taxon>Araneomorphae</taxon>
        <taxon>Entelegynae</taxon>
        <taxon>Araneoidea</taxon>
        <taxon>Araneidae</taxon>
        <taxon>Caerostris</taxon>
    </lineage>
</organism>
<gene>
    <name evidence="1" type="ORF">CDAR_430031</name>
</gene>
<evidence type="ECO:0000313" key="2">
    <source>
        <dbReference type="Proteomes" id="UP001054837"/>
    </source>
</evidence>
<evidence type="ECO:0000313" key="1">
    <source>
        <dbReference type="EMBL" id="GIY81230.1"/>
    </source>
</evidence>
<sequence>MAVVKVKRKSPVGKPIPDGCSLKAVLRLGWTIIPFTPGRAQLSWRVLVCFATSNPSPDMDQSRTMLALVVMALLCRISMAVDDESSKVLTTPAAATGKSQTVLFLSNRMNALVNA</sequence>
<dbReference type="AlphaFoldDB" id="A0AAV4WGR4"/>
<keyword evidence="2" id="KW-1185">Reference proteome</keyword>
<name>A0AAV4WGR4_9ARAC</name>
<protein>
    <submittedName>
        <fullName evidence="1">Uncharacterized protein</fullName>
    </submittedName>
</protein>
<comment type="caution">
    <text evidence="1">The sequence shown here is derived from an EMBL/GenBank/DDBJ whole genome shotgun (WGS) entry which is preliminary data.</text>
</comment>
<dbReference type="Proteomes" id="UP001054837">
    <property type="component" value="Unassembled WGS sequence"/>
</dbReference>
<dbReference type="EMBL" id="BPLQ01014591">
    <property type="protein sequence ID" value="GIY81230.1"/>
    <property type="molecule type" value="Genomic_DNA"/>
</dbReference>
<proteinExistence type="predicted"/>
<reference evidence="1 2" key="1">
    <citation type="submission" date="2021-06" db="EMBL/GenBank/DDBJ databases">
        <title>Caerostris darwini draft genome.</title>
        <authorList>
            <person name="Kono N."/>
            <person name="Arakawa K."/>
        </authorList>
    </citation>
    <scope>NUCLEOTIDE SEQUENCE [LARGE SCALE GENOMIC DNA]</scope>
</reference>